<keyword evidence="1" id="KW-1133">Transmembrane helix</keyword>
<dbReference type="EMBL" id="GU723595">
    <property type="protein sequence ID" value="ADE10040.1"/>
    <property type="molecule type" value="mRNA"/>
</dbReference>
<keyword evidence="2" id="KW-0732">Signal</keyword>
<keyword evidence="1" id="KW-0472">Membrane</keyword>
<accession>D5KXZ5</accession>
<protein>
    <recommendedName>
        <fullName evidence="4">Transmembrane protein</fullName>
    </recommendedName>
</protein>
<feature type="transmembrane region" description="Helical" evidence="1">
    <location>
        <begin position="82"/>
        <end position="105"/>
    </location>
</feature>
<evidence type="ECO:0008006" key="4">
    <source>
        <dbReference type="Google" id="ProtNLM"/>
    </source>
</evidence>
<evidence type="ECO:0000256" key="2">
    <source>
        <dbReference type="SAM" id="SignalP"/>
    </source>
</evidence>
<proteinExistence type="evidence at transcript level"/>
<organism evidence="3">
    <name type="scientific">Tremella fuciformis</name>
    <dbReference type="NCBI Taxonomy" id="64657"/>
    <lineage>
        <taxon>Eukaryota</taxon>
        <taxon>Fungi</taxon>
        <taxon>Dikarya</taxon>
        <taxon>Basidiomycota</taxon>
        <taxon>Agaricomycotina</taxon>
        <taxon>Tremellomycetes</taxon>
        <taxon>Tremellales</taxon>
        <taxon>Tremellaceae</taxon>
        <taxon>Tremella</taxon>
    </lineage>
</organism>
<feature type="signal peptide" evidence="2">
    <location>
        <begin position="1"/>
        <end position="24"/>
    </location>
</feature>
<name>D5KXZ5_9TREE</name>
<reference evidence="3" key="1">
    <citation type="submission" date="2010-02" db="EMBL/GenBank/DDBJ databases">
        <authorList>
            <person name="Xie B."/>
            <person name="Huang X."/>
            <person name="Deng Y."/>
        </authorList>
    </citation>
    <scope>NUCLEOTIDE SEQUENCE</scope>
</reference>
<evidence type="ECO:0000256" key="1">
    <source>
        <dbReference type="SAM" id="Phobius"/>
    </source>
</evidence>
<evidence type="ECO:0000313" key="3">
    <source>
        <dbReference type="EMBL" id="ADE10040.1"/>
    </source>
</evidence>
<sequence length="182" mass="19354">MRSQHSTIVPALLLVLSTLTPALAGPLPAAYAGPMSDKQDGWHPLSNTTDSFSPYASPIPNNSNATAHGEMAYTNTLTGKELLGLVLTFVVLFLLVAGIGAWCCLRQYWRRRAAARGGDSRADVPAREGWEKMREGREGSVPKICVEGPGASASMGSVGSSTMDVLEQRGFANARTAQVHQV</sequence>
<feature type="chain" id="PRO_5003073893" description="Transmembrane protein" evidence="2">
    <location>
        <begin position="25"/>
        <end position="182"/>
    </location>
</feature>
<dbReference type="AlphaFoldDB" id="D5KXZ5"/>
<keyword evidence="1" id="KW-0812">Transmembrane</keyword>